<comment type="caution">
    <text evidence="6">The sequence shown here is derived from an EMBL/GenBank/DDBJ whole genome shotgun (WGS) entry which is preliminary data.</text>
</comment>
<name>A0AAE0A1B1_9ROSI</name>
<comment type="subcellular location">
    <subcellularLocation>
        <location evidence="1">Cytoplasm</location>
    </subcellularLocation>
</comment>
<dbReference type="Gene3D" id="3.40.30.10">
    <property type="entry name" value="Glutaredoxin"/>
    <property type="match status" value="1"/>
</dbReference>
<evidence type="ECO:0000256" key="3">
    <source>
        <dbReference type="ARBA" id="ARBA00022490"/>
    </source>
</evidence>
<dbReference type="InterPro" id="IPR011905">
    <property type="entry name" value="GlrX-like_pln_2"/>
</dbReference>
<dbReference type="SUPFAM" id="SSF52833">
    <property type="entry name" value="Thioredoxin-like"/>
    <property type="match status" value="1"/>
</dbReference>
<evidence type="ECO:0000256" key="2">
    <source>
        <dbReference type="ARBA" id="ARBA00007568"/>
    </source>
</evidence>
<dbReference type="PROSITE" id="PS51354">
    <property type="entry name" value="GLUTAREDOXIN_2"/>
    <property type="match status" value="1"/>
</dbReference>
<dbReference type="Proteomes" id="UP001281410">
    <property type="component" value="Unassembled WGS sequence"/>
</dbReference>
<keyword evidence="7" id="KW-1185">Reference proteome</keyword>
<evidence type="ECO:0000313" key="7">
    <source>
        <dbReference type="Proteomes" id="UP001281410"/>
    </source>
</evidence>
<evidence type="ECO:0000313" key="6">
    <source>
        <dbReference type="EMBL" id="KAK3198437.1"/>
    </source>
</evidence>
<accession>A0AAE0A1B1</accession>
<keyword evidence="4" id="KW-0676">Redox-active center</keyword>
<dbReference type="AlphaFoldDB" id="A0AAE0A1B1"/>
<comment type="similarity">
    <text evidence="2">Belongs to the glutaredoxin family. CC-type subfamily.</text>
</comment>
<dbReference type="InterPro" id="IPR002109">
    <property type="entry name" value="Glutaredoxin"/>
</dbReference>
<evidence type="ECO:0000259" key="5">
    <source>
        <dbReference type="Pfam" id="PF00462"/>
    </source>
</evidence>
<gene>
    <name evidence="6" type="ORF">Dsin_021852</name>
</gene>
<protein>
    <recommendedName>
        <fullName evidence="5">Glutaredoxin domain-containing protein</fullName>
    </recommendedName>
</protein>
<proteinExistence type="inferred from homology"/>
<dbReference type="GO" id="GO:0005737">
    <property type="term" value="C:cytoplasm"/>
    <property type="evidence" value="ECO:0007669"/>
    <property type="project" value="UniProtKB-SubCell"/>
</dbReference>
<dbReference type="InterPro" id="IPR036249">
    <property type="entry name" value="Thioredoxin-like_sf"/>
</dbReference>
<organism evidence="6 7">
    <name type="scientific">Dipteronia sinensis</name>
    <dbReference type="NCBI Taxonomy" id="43782"/>
    <lineage>
        <taxon>Eukaryota</taxon>
        <taxon>Viridiplantae</taxon>
        <taxon>Streptophyta</taxon>
        <taxon>Embryophyta</taxon>
        <taxon>Tracheophyta</taxon>
        <taxon>Spermatophyta</taxon>
        <taxon>Magnoliopsida</taxon>
        <taxon>eudicotyledons</taxon>
        <taxon>Gunneridae</taxon>
        <taxon>Pentapetalae</taxon>
        <taxon>rosids</taxon>
        <taxon>malvids</taxon>
        <taxon>Sapindales</taxon>
        <taxon>Sapindaceae</taxon>
        <taxon>Hippocastanoideae</taxon>
        <taxon>Acereae</taxon>
        <taxon>Dipteronia</taxon>
    </lineage>
</organism>
<evidence type="ECO:0000256" key="4">
    <source>
        <dbReference type="ARBA" id="ARBA00023284"/>
    </source>
</evidence>
<dbReference type="Pfam" id="PF00462">
    <property type="entry name" value="Glutaredoxin"/>
    <property type="match status" value="1"/>
</dbReference>
<reference evidence="6" key="1">
    <citation type="journal article" date="2023" name="Plant J.">
        <title>Genome sequences and population genomics provide insights into the demographic history, inbreeding, and mutation load of two 'living fossil' tree species of Dipteronia.</title>
        <authorList>
            <person name="Feng Y."/>
            <person name="Comes H.P."/>
            <person name="Chen J."/>
            <person name="Zhu S."/>
            <person name="Lu R."/>
            <person name="Zhang X."/>
            <person name="Li P."/>
            <person name="Qiu J."/>
            <person name="Olsen K.M."/>
            <person name="Qiu Y."/>
        </authorList>
    </citation>
    <scope>NUCLEOTIDE SEQUENCE</scope>
    <source>
        <strain evidence="6">NBL</strain>
    </source>
</reference>
<dbReference type="EMBL" id="JANJYJ010000007">
    <property type="protein sequence ID" value="KAK3198437.1"/>
    <property type="molecule type" value="Genomic_DNA"/>
</dbReference>
<keyword evidence="3" id="KW-0963">Cytoplasm</keyword>
<evidence type="ECO:0000256" key="1">
    <source>
        <dbReference type="ARBA" id="ARBA00004496"/>
    </source>
</evidence>
<feature type="domain" description="Glutaredoxin" evidence="5">
    <location>
        <begin position="130"/>
        <end position="164"/>
    </location>
</feature>
<sequence length="182" mass="21270">MFGTFQVLTGNRILLNWEMLRIYVTKWFWRENSHAKKPSRLAHREWLRARILPRRQALGQRSTNCVGTRHIAPNRHATIMSRCNKSCAPTRHARHKHWRYNRLAKHIESRLHIPDSMYEMVSKLASSNAVVMFSVSGYYMCVMVKRLLFRLGVSPIIVELDQHAAGPDIQTILFHLASDSQH</sequence>
<dbReference type="PANTHER" id="PTHR10168">
    <property type="entry name" value="GLUTAREDOXIN"/>
    <property type="match status" value="1"/>
</dbReference>